<sequence length="128" mass="14491">FKFFDSFALASSRVGYLVEKAYFLKAFGVGDIDKKLCEMLNSMYSFLFVQKGEYIGGKLLYDQDYERHYSREFATGFMDKNAAELICGYADSDSSNAADAAATTKKRKSMNENDTENVEPPHNKRSRG</sequence>
<name>A0ABQ8PC66_9FUNG</name>
<protein>
    <submittedName>
        <fullName evidence="2">Uncharacterized protein</fullName>
    </submittedName>
</protein>
<feature type="region of interest" description="Disordered" evidence="1">
    <location>
        <begin position="93"/>
        <end position="128"/>
    </location>
</feature>
<organism evidence="2 3">
    <name type="scientific">Coemansia umbellata</name>
    <dbReference type="NCBI Taxonomy" id="1424467"/>
    <lineage>
        <taxon>Eukaryota</taxon>
        <taxon>Fungi</taxon>
        <taxon>Fungi incertae sedis</taxon>
        <taxon>Zoopagomycota</taxon>
        <taxon>Kickxellomycotina</taxon>
        <taxon>Kickxellomycetes</taxon>
        <taxon>Kickxellales</taxon>
        <taxon>Kickxellaceae</taxon>
        <taxon>Coemansia</taxon>
    </lineage>
</organism>
<feature type="non-terminal residue" evidence="2">
    <location>
        <position position="1"/>
    </location>
</feature>
<evidence type="ECO:0000313" key="2">
    <source>
        <dbReference type="EMBL" id="KAJ1983386.1"/>
    </source>
</evidence>
<reference evidence="2" key="1">
    <citation type="submission" date="2022-07" db="EMBL/GenBank/DDBJ databases">
        <title>Phylogenomic reconstructions and comparative analyses of Kickxellomycotina fungi.</title>
        <authorList>
            <person name="Reynolds N.K."/>
            <person name="Stajich J.E."/>
            <person name="Barry K."/>
            <person name="Grigoriev I.V."/>
            <person name="Crous P."/>
            <person name="Smith M.E."/>
        </authorList>
    </citation>
    <scope>NUCLEOTIDE SEQUENCE</scope>
    <source>
        <strain evidence="2">BCRC 34882</strain>
    </source>
</reference>
<dbReference type="EMBL" id="JANBQD010000460">
    <property type="protein sequence ID" value="KAJ1983386.1"/>
    <property type="molecule type" value="Genomic_DNA"/>
</dbReference>
<keyword evidence="3" id="KW-1185">Reference proteome</keyword>
<dbReference type="Proteomes" id="UP001151295">
    <property type="component" value="Unassembled WGS sequence"/>
</dbReference>
<gene>
    <name evidence="2" type="ORF">EDC05_006607</name>
</gene>
<accession>A0ABQ8PC66</accession>
<evidence type="ECO:0000313" key="3">
    <source>
        <dbReference type="Proteomes" id="UP001151295"/>
    </source>
</evidence>
<feature type="non-terminal residue" evidence="2">
    <location>
        <position position="128"/>
    </location>
</feature>
<proteinExistence type="predicted"/>
<feature type="compositionally biased region" description="Low complexity" evidence="1">
    <location>
        <begin position="93"/>
        <end position="102"/>
    </location>
</feature>
<comment type="caution">
    <text evidence="2">The sequence shown here is derived from an EMBL/GenBank/DDBJ whole genome shotgun (WGS) entry which is preliminary data.</text>
</comment>
<evidence type="ECO:0000256" key="1">
    <source>
        <dbReference type="SAM" id="MobiDB-lite"/>
    </source>
</evidence>